<evidence type="ECO:0000313" key="3">
    <source>
        <dbReference type="EMBL" id="KAH7027717.1"/>
    </source>
</evidence>
<dbReference type="Proteomes" id="UP000756346">
    <property type="component" value="Unassembled WGS sequence"/>
</dbReference>
<feature type="transmembrane region" description="Helical" evidence="2">
    <location>
        <begin position="99"/>
        <end position="121"/>
    </location>
</feature>
<dbReference type="EMBL" id="JAGTJQ010000007">
    <property type="protein sequence ID" value="KAH7027717.1"/>
    <property type="molecule type" value="Genomic_DNA"/>
</dbReference>
<keyword evidence="4" id="KW-1185">Reference proteome</keyword>
<sequence length="349" mass="38418">MVIYMAICCLVGTLVLSIRRRIDKLVQEQQHQQQQQHQTQQATISLRHPETTLSSMAQLHPQINQGNFHRTAAATERAGRRERSKRRFQNHPCILCARGLGLILAAGIPVLGWAVLVRHLYISGRMKKEWQQAARAAAAGEEEAAPAGVGAADDNSRPSADGVNGNGEDEDDYEAVYDIEQVSKYDSHYAGFRQYAGLSSSSSGAASLALAATSSINNNDNTQAPALHPQQQQQSAILYQLPAPPARALLTKARIRSYLPTSHDDDDDDDDDDNDDNNNEAYEGHSVDFEDADDNESVLHRRASASHNAQFKGCPSETTPTRRLPSHLWERTRLSALRGVSAGRFDLDD</sequence>
<keyword evidence="2" id="KW-0472">Membrane</keyword>
<feature type="compositionally biased region" description="Acidic residues" evidence="1">
    <location>
        <begin position="264"/>
        <end position="278"/>
    </location>
</feature>
<organism evidence="3 4">
    <name type="scientific">Microdochium trichocladiopsis</name>
    <dbReference type="NCBI Taxonomy" id="1682393"/>
    <lineage>
        <taxon>Eukaryota</taxon>
        <taxon>Fungi</taxon>
        <taxon>Dikarya</taxon>
        <taxon>Ascomycota</taxon>
        <taxon>Pezizomycotina</taxon>
        <taxon>Sordariomycetes</taxon>
        <taxon>Xylariomycetidae</taxon>
        <taxon>Xylariales</taxon>
        <taxon>Microdochiaceae</taxon>
        <taxon>Microdochium</taxon>
    </lineage>
</organism>
<feature type="region of interest" description="Disordered" evidence="1">
    <location>
        <begin position="64"/>
        <end position="84"/>
    </location>
</feature>
<evidence type="ECO:0000313" key="4">
    <source>
        <dbReference type="Proteomes" id="UP000756346"/>
    </source>
</evidence>
<name>A0A9P8Y4C8_9PEZI</name>
<dbReference type="RefSeq" id="XP_046010516.1">
    <property type="nucleotide sequence ID" value="XM_046148391.1"/>
</dbReference>
<dbReference type="AlphaFoldDB" id="A0A9P8Y4C8"/>
<protein>
    <submittedName>
        <fullName evidence="3">Uncharacterized protein</fullName>
    </submittedName>
</protein>
<proteinExistence type="predicted"/>
<keyword evidence="2" id="KW-1133">Transmembrane helix</keyword>
<keyword evidence="2" id="KW-0812">Transmembrane</keyword>
<reference evidence="3" key="1">
    <citation type="journal article" date="2021" name="Nat. Commun.">
        <title>Genetic determinants of endophytism in the Arabidopsis root mycobiome.</title>
        <authorList>
            <person name="Mesny F."/>
            <person name="Miyauchi S."/>
            <person name="Thiergart T."/>
            <person name="Pickel B."/>
            <person name="Atanasova L."/>
            <person name="Karlsson M."/>
            <person name="Huettel B."/>
            <person name="Barry K.W."/>
            <person name="Haridas S."/>
            <person name="Chen C."/>
            <person name="Bauer D."/>
            <person name="Andreopoulos W."/>
            <person name="Pangilinan J."/>
            <person name="LaButti K."/>
            <person name="Riley R."/>
            <person name="Lipzen A."/>
            <person name="Clum A."/>
            <person name="Drula E."/>
            <person name="Henrissat B."/>
            <person name="Kohler A."/>
            <person name="Grigoriev I.V."/>
            <person name="Martin F.M."/>
            <person name="Hacquard S."/>
        </authorList>
    </citation>
    <scope>NUCLEOTIDE SEQUENCE</scope>
    <source>
        <strain evidence="3">MPI-CAGE-CH-0230</strain>
    </source>
</reference>
<feature type="compositionally biased region" description="Low complexity" evidence="1">
    <location>
        <begin position="137"/>
        <end position="152"/>
    </location>
</feature>
<dbReference type="GeneID" id="70177937"/>
<feature type="region of interest" description="Disordered" evidence="1">
    <location>
        <begin position="259"/>
        <end position="327"/>
    </location>
</feature>
<evidence type="ECO:0000256" key="1">
    <source>
        <dbReference type="SAM" id="MobiDB-lite"/>
    </source>
</evidence>
<evidence type="ECO:0000256" key="2">
    <source>
        <dbReference type="SAM" id="Phobius"/>
    </source>
</evidence>
<feature type="region of interest" description="Disordered" evidence="1">
    <location>
        <begin position="137"/>
        <end position="172"/>
    </location>
</feature>
<accession>A0A9P8Y4C8</accession>
<gene>
    <name evidence="3" type="ORF">B0I36DRAFT_142360</name>
</gene>
<comment type="caution">
    <text evidence="3">The sequence shown here is derived from an EMBL/GenBank/DDBJ whole genome shotgun (WGS) entry which is preliminary data.</text>
</comment>